<evidence type="ECO:0000256" key="2">
    <source>
        <dbReference type="SAM" id="SignalP"/>
    </source>
</evidence>
<dbReference type="GO" id="GO:0016791">
    <property type="term" value="F:phosphatase activity"/>
    <property type="evidence" value="ECO:0007669"/>
    <property type="project" value="TreeGrafter"/>
</dbReference>
<protein>
    <recommendedName>
        <fullName evidence="3">Tyrosine specific protein phosphatases domain-containing protein</fullName>
    </recommendedName>
</protein>
<sequence>MKKLTLLVLLCLGIVHTHNAQETPLKKVASKHFKNLYKINDGLYRAEQPSKKGFKEIELMGVKTVLNLRRLRNNTKKAADFNFNLVHHSIKTKQLNEEDILNALRVIKNAKQPVLVHCWHGSDRTGTIIAAYRMVMDNWSKEQAIKEFLIDDLGYHKHRYPNLLVLLRNLDIQKMKKKLAIT</sequence>
<dbReference type="PROSITE" id="PS50056">
    <property type="entry name" value="TYR_PHOSPHATASE_2"/>
    <property type="match status" value="1"/>
</dbReference>
<dbReference type="OrthoDB" id="9814896at2"/>
<dbReference type="PANTHER" id="PTHR31126">
    <property type="entry name" value="TYROSINE-PROTEIN PHOSPHATASE"/>
    <property type="match status" value="1"/>
</dbReference>
<dbReference type="Pfam" id="PF22785">
    <property type="entry name" value="Tc-R-P"/>
    <property type="match status" value="1"/>
</dbReference>
<dbReference type="AlphaFoldDB" id="A0A2P6CDJ2"/>
<evidence type="ECO:0000313" key="5">
    <source>
        <dbReference type="Proteomes" id="UP000247345"/>
    </source>
</evidence>
<dbReference type="EMBL" id="MSCK01000001">
    <property type="protein sequence ID" value="PQJ72965.1"/>
    <property type="molecule type" value="Genomic_DNA"/>
</dbReference>
<dbReference type="RefSeq" id="WP_105048632.1">
    <property type="nucleotide sequence ID" value="NZ_CP150661.1"/>
</dbReference>
<dbReference type="PANTHER" id="PTHR31126:SF72">
    <property type="entry name" value="DUAL SPECIFICITY PROTEIN PHOSPHATASE TPBA"/>
    <property type="match status" value="1"/>
</dbReference>
<dbReference type="Gene3D" id="3.90.190.10">
    <property type="entry name" value="Protein tyrosine phosphatase superfamily"/>
    <property type="match status" value="1"/>
</dbReference>
<dbReference type="InterPro" id="IPR000387">
    <property type="entry name" value="Tyr_Pase_dom"/>
</dbReference>
<name>A0A2P6CDJ2_9FLAO</name>
<feature type="domain" description="Tyrosine specific protein phosphatases" evidence="3">
    <location>
        <begin position="98"/>
        <end position="148"/>
    </location>
</feature>
<dbReference type="SUPFAM" id="SSF52799">
    <property type="entry name" value="(Phosphotyrosine protein) phosphatases II"/>
    <property type="match status" value="1"/>
</dbReference>
<dbReference type="InterPro" id="IPR029021">
    <property type="entry name" value="Prot-tyrosine_phosphatase-like"/>
</dbReference>
<proteinExistence type="inferred from homology"/>
<gene>
    <name evidence="4" type="ORF">BTO14_06710</name>
</gene>
<dbReference type="InterPro" id="IPR016130">
    <property type="entry name" value="Tyr_Pase_AS"/>
</dbReference>
<comment type="similarity">
    <text evidence="1">Belongs to the protein-tyrosine phosphatase family.</text>
</comment>
<keyword evidence="5" id="KW-1185">Reference proteome</keyword>
<comment type="caution">
    <text evidence="4">The sequence shown here is derived from an EMBL/GenBank/DDBJ whole genome shotgun (WGS) entry which is preliminary data.</text>
</comment>
<feature type="signal peptide" evidence="2">
    <location>
        <begin position="1"/>
        <end position="20"/>
    </location>
</feature>
<dbReference type="Proteomes" id="UP000247345">
    <property type="component" value="Unassembled WGS sequence"/>
</dbReference>
<evidence type="ECO:0000313" key="4">
    <source>
        <dbReference type="EMBL" id="PQJ72965.1"/>
    </source>
</evidence>
<evidence type="ECO:0000256" key="1">
    <source>
        <dbReference type="ARBA" id="ARBA00009580"/>
    </source>
</evidence>
<evidence type="ECO:0000259" key="3">
    <source>
        <dbReference type="PROSITE" id="PS50056"/>
    </source>
</evidence>
<organism evidence="4 5">
    <name type="scientific">Polaribacter butkevichii</name>
    <dbReference type="NCBI Taxonomy" id="218490"/>
    <lineage>
        <taxon>Bacteria</taxon>
        <taxon>Pseudomonadati</taxon>
        <taxon>Bacteroidota</taxon>
        <taxon>Flavobacteriia</taxon>
        <taxon>Flavobacteriales</taxon>
        <taxon>Flavobacteriaceae</taxon>
    </lineage>
</organism>
<reference evidence="4 5" key="1">
    <citation type="submission" date="2016-12" db="EMBL/GenBank/DDBJ databases">
        <title>Trade-off between light-utilization and light-protection in marine flavobacteria.</title>
        <authorList>
            <person name="Kumagai Y."/>
            <person name="Yoshizawa S."/>
            <person name="Kogure K."/>
            <person name="Iwasaki W."/>
        </authorList>
    </citation>
    <scope>NUCLEOTIDE SEQUENCE [LARGE SCALE GENOMIC DNA]</scope>
    <source>
        <strain evidence="4 5">KCTC 12100</strain>
    </source>
</reference>
<keyword evidence="2" id="KW-0732">Signal</keyword>
<accession>A0A2P6CDJ2</accession>
<feature type="chain" id="PRO_5015108570" description="Tyrosine specific protein phosphatases domain-containing protein" evidence="2">
    <location>
        <begin position="21"/>
        <end position="182"/>
    </location>
</feature>
<dbReference type="PROSITE" id="PS00383">
    <property type="entry name" value="TYR_PHOSPHATASE_1"/>
    <property type="match status" value="1"/>
</dbReference>